<dbReference type="PROSITE" id="PS00893">
    <property type="entry name" value="NUDIX_BOX"/>
    <property type="match status" value="1"/>
</dbReference>
<dbReference type="PANTHER" id="PTHR12992:SF44">
    <property type="entry name" value="NUDIX HYDROLASE DOMAIN-CONTAINING PROTEIN"/>
    <property type="match status" value="1"/>
</dbReference>
<protein>
    <recommendedName>
        <fullName evidence="3">Nudix hydrolase domain-containing protein</fullName>
    </recommendedName>
</protein>
<reference evidence="4 5" key="1">
    <citation type="journal article" date="2006" name="Nature">
        <title>Global trends of whole-genome duplications revealed by the ciliate Paramecium tetraurelia.</title>
        <authorList>
            <consortium name="Genoscope"/>
            <person name="Aury J.-M."/>
            <person name="Jaillon O."/>
            <person name="Duret L."/>
            <person name="Noel B."/>
            <person name="Jubin C."/>
            <person name="Porcel B.M."/>
            <person name="Segurens B."/>
            <person name="Daubin V."/>
            <person name="Anthouard V."/>
            <person name="Aiach N."/>
            <person name="Arnaiz O."/>
            <person name="Billaut A."/>
            <person name="Beisson J."/>
            <person name="Blanc I."/>
            <person name="Bouhouche K."/>
            <person name="Camara F."/>
            <person name="Duharcourt S."/>
            <person name="Guigo R."/>
            <person name="Gogendeau D."/>
            <person name="Katinka M."/>
            <person name="Keller A.-M."/>
            <person name="Kissmehl R."/>
            <person name="Klotz C."/>
            <person name="Koll F."/>
            <person name="Le Moue A."/>
            <person name="Lepere C."/>
            <person name="Malinsky S."/>
            <person name="Nowacki M."/>
            <person name="Nowak J.K."/>
            <person name="Plattner H."/>
            <person name="Poulain J."/>
            <person name="Ruiz F."/>
            <person name="Serrano V."/>
            <person name="Zagulski M."/>
            <person name="Dessen P."/>
            <person name="Betermier M."/>
            <person name="Weissenbach J."/>
            <person name="Scarpelli C."/>
            <person name="Schachter V."/>
            <person name="Sperling L."/>
            <person name="Meyer E."/>
            <person name="Cohen J."/>
            <person name="Wincker P."/>
        </authorList>
    </citation>
    <scope>NUCLEOTIDE SEQUENCE [LARGE SCALE GENOMIC DNA]</scope>
    <source>
        <strain evidence="4 5">Stock d4-2</strain>
    </source>
</reference>
<feature type="transmembrane region" description="Helical" evidence="2">
    <location>
        <begin position="267"/>
        <end position="290"/>
    </location>
</feature>
<dbReference type="Pfam" id="PF00293">
    <property type="entry name" value="NUDIX"/>
    <property type="match status" value="1"/>
</dbReference>
<dbReference type="InterPro" id="IPR000086">
    <property type="entry name" value="NUDIX_hydrolase_dom"/>
</dbReference>
<name>A0BHC0_PARTE</name>
<evidence type="ECO:0000256" key="1">
    <source>
        <dbReference type="ARBA" id="ARBA00022801"/>
    </source>
</evidence>
<dbReference type="OrthoDB" id="77989at2759"/>
<keyword evidence="2" id="KW-1133">Transmembrane helix</keyword>
<dbReference type="KEGG" id="ptm:GSPATT00028972001"/>
<dbReference type="InterPro" id="IPR020084">
    <property type="entry name" value="NUDIX_hydrolase_CS"/>
</dbReference>
<evidence type="ECO:0000313" key="4">
    <source>
        <dbReference type="EMBL" id="CAK57937.1"/>
    </source>
</evidence>
<accession>A0BHC0</accession>
<dbReference type="EMBL" id="CT867995">
    <property type="protein sequence ID" value="CAK57937.1"/>
    <property type="molecule type" value="Genomic_DNA"/>
</dbReference>
<evidence type="ECO:0000256" key="2">
    <source>
        <dbReference type="SAM" id="Phobius"/>
    </source>
</evidence>
<dbReference type="RefSeq" id="XP_001425335.1">
    <property type="nucleotide sequence ID" value="XM_001425298.1"/>
</dbReference>
<dbReference type="GeneID" id="5011119"/>
<dbReference type="PANTHER" id="PTHR12992">
    <property type="entry name" value="NUDIX HYDROLASE"/>
    <property type="match status" value="1"/>
</dbReference>
<dbReference type="HOGENOM" id="CLU_957964_0_0_1"/>
<dbReference type="CDD" id="cd03426">
    <property type="entry name" value="NUDIX_CoAse_Nudt7"/>
    <property type="match status" value="1"/>
</dbReference>
<dbReference type="AlphaFoldDB" id="A0BHC0"/>
<evidence type="ECO:0000259" key="3">
    <source>
        <dbReference type="PROSITE" id="PS51462"/>
    </source>
</evidence>
<dbReference type="InterPro" id="IPR015797">
    <property type="entry name" value="NUDIX_hydrolase-like_dom_sf"/>
</dbReference>
<dbReference type="SUPFAM" id="SSF55811">
    <property type="entry name" value="Nudix"/>
    <property type="match status" value="1"/>
</dbReference>
<keyword evidence="5" id="KW-1185">Reference proteome</keyword>
<dbReference type="OMA" id="NDLECYY"/>
<dbReference type="PROSITE" id="PS51462">
    <property type="entry name" value="NUDIX"/>
    <property type="match status" value="1"/>
</dbReference>
<keyword evidence="1" id="KW-0378">Hydrolase</keyword>
<proteinExistence type="predicted"/>
<organism evidence="4 5">
    <name type="scientific">Paramecium tetraurelia</name>
    <dbReference type="NCBI Taxonomy" id="5888"/>
    <lineage>
        <taxon>Eukaryota</taxon>
        <taxon>Sar</taxon>
        <taxon>Alveolata</taxon>
        <taxon>Ciliophora</taxon>
        <taxon>Intramacronucleata</taxon>
        <taxon>Oligohymenophorea</taxon>
        <taxon>Peniculida</taxon>
        <taxon>Parameciidae</taxon>
        <taxon>Paramecium</taxon>
    </lineage>
</organism>
<sequence length="291" mass="34095">MLNLIPPQQQYKPYTNTPTAAQSAVCILLRGRFKPQQGYSQLNVNNPQCTKFQEQQDIEILYIQRQYSNRDQYSGEIAFPGGKCDNDETDLQAAVREVHEEVGINLNDLECYYVCRLSKNAYMKKLRNSKSLYCSAFVIAINDPLKKTDKMKLSENEIQLAKWIKLAYFDDPIFKIKKSQHYFGPRLVAKYFKSAETAALDIGFEEILYGFTLYMTIAFLVLIQKHQKVWEHAHFVKFTFTGPMKYALEYGAKLTYKKERISLVEQWQWPISIYLIPLLILMIILIWFIFL</sequence>
<feature type="transmembrane region" description="Helical" evidence="2">
    <location>
        <begin position="207"/>
        <end position="223"/>
    </location>
</feature>
<gene>
    <name evidence="4" type="ORF">GSPATT00028972001</name>
</gene>
<dbReference type="Gene3D" id="3.90.79.10">
    <property type="entry name" value="Nucleoside Triphosphate Pyrophosphohydrolase"/>
    <property type="match status" value="1"/>
</dbReference>
<feature type="domain" description="Nudix hydrolase" evidence="3">
    <location>
        <begin position="39"/>
        <end position="189"/>
    </location>
</feature>
<dbReference type="Proteomes" id="UP000000600">
    <property type="component" value="Unassembled WGS sequence"/>
</dbReference>
<dbReference type="GO" id="GO:0010945">
    <property type="term" value="F:coenzyme A diphosphatase activity"/>
    <property type="evidence" value="ECO:0007669"/>
    <property type="project" value="InterPro"/>
</dbReference>
<keyword evidence="2" id="KW-0472">Membrane</keyword>
<evidence type="ECO:0000313" key="5">
    <source>
        <dbReference type="Proteomes" id="UP000000600"/>
    </source>
</evidence>
<dbReference type="STRING" id="5888.A0BHC0"/>
<keyword evidence="2" id="KW-0812">Transmembrane</keyword>
<dbReference type="InterPro" id="IPR045121">
    <property type="entry name" value="CoAse"/>
</dbReference>
<dbReference type="InParanoid" id="A0BHC0"/>
<dbReference type="eggNOG" id="KOG3069">
    <property type="taxonomic scope" value="Eukaryota"/>
</dbReference>